<dbReference type="NCBIfam" id="TIGR04265">
    <property type="entry name" value="bac_cardiolipin"/>
    <property type="match status" value="1"/>
</dbReference>
<evidence type="ECO:0000256" key="7">
    <source>
        <dbReference type="ARBA" id="ARBA00022989"/>
    </source>
</evidence>
<feature type="domain" description="PLD phosphodiesterase" evidence="14">
    <location>
        <begin position="387"/>
        <end position="414"/>
    </location>
</feature>
<dbReference type="Proteomes" id="UP001597062">
    <property type="component" value="Unassembled WGS sequence"/>
</dbReference>
<dbReference type="Pfam" id="PF13091">
    <property type="entry name" value="PLDc_2"/>
    <property type="match status" value="2"/>
</dbReference>
<dbReference type="Gene3D" id="3.30.870.10">
    <property type="entry name" value="Endonuclease Chain A"/>
    <property type="match status" value="2"/>
</dbReference>
<comment type="subcellular location">
    <subcellularLocation>
        <location evidence="1">Cell membrane</location>
        <topology evidence="1">Multi-pass membrane protein</topology>
    </subcellularLocation>
</comment>
<dbReference type="EMBL" id="JBHTJR010000014">
    <property type="protein sequence ID" value="MFD0991855.1"/>
    <property type="molecule type" value="Genomic_DNA"/>
</dbReference>
<dbReference type="InterPro" id="IPR027379">
    <property type="entry name" value="CLS_N"/>
</dbReference>
<evidence type="ECO:0000256" key="9">
    <source>
        <dbReference type="ARBA" id="ARBA00023136"/>
    </source>
</evidence>
<evidence type="ECO:0000256" key="8">
    <source>
        <dbReference type="ARBA" id="ARBA00023098"/>
    </source>
</evidence>
<evidence type="ECO:0000256" key="4">
    <source>
        <dbReference type="ARBA" id="ARBA00022679"/>
    </source>
</evidence>
<accession>A0ABW3JNS9</accession>
<evidence type="ECO:0000256" key="6">
    <source>
        <dbReference type="ARBA" id="ARBA00022737"/>
    </source>
</evidence>
<keyword evidence="5 13" id="KW-0812">Transmembrane</keyword>
<keyword evidence="8" id="KW-0443">Lipid metabolism</keyword>
<organism evidence="15 16">
    <name type="scientific">Tenacibaculum geojense</name>
    <dbReference type="NCBI Taxonomy" id="915352"/>
    <lineage>
        <taxon>Bacteria</taxon>
        <taxon>Pseudomonadati</taxon>
        <taxon>Bacteroidota</taxon>
        <taxon>Flavobacteriia</taxon>
        <taxon>Flavobacteriales</taxon>
        <taxon>Flavobacteriaceae</taxon>
        <taxon>Tenacibaculum</taxon>
    </lineage>
</organism>
<keyword evidence="4" id="KW-0808">Transferase</keyword>
<evidence type="ECO:0000256" key="13">
    <source>
        <dbReference type="SAM" id="Phobius"/>
    </source>
</evidence>
<feature type="transmembrane region" description="Helical" evidence="13">
    <location>
        <begin position="6"/>
        <end position="24"/>
    </location>
</feature>
<dbReference type="PROSITE" id="PS50035">
    <property type="entry name" value="PLD"/>
    <property type="match status" value="2"/>
</dbReference>
<reference evidence="16" key="1">
    <citation type="journal article" date="2019" name="Int. J. Syst. Evol. Microbiol.">
        <title>The Global Catalogue of Microorganisms (GCM) 10K type strain sequencing project: providing services to taxonomists for standard genome sequencing and annotation.</title>
        <authorList>
            <consortium name="The Broad Institute Genomics Platform"/>
            <consortium name="The Broad Institute Genome Sequencing Center for Infectious Disease"/>
            <person name="Wu L."/>
            <person name="Ma J."/>
        </authorList>
    </citation>
    <scope>NUCLEOTIDE SEQUENCE [LARGE SCALE GENOMIC DNA]</scope>
    <source>
        <strain evidence="16">CCUG 60527</strain>
    </source>
</reference>
<proteinExistence type="predicted"/>
<evidence type="ECO:0000256" key="11">
    <source>
        <dbReference type="ARBA" id="ARBA00023264"/>
    </source>
</evidence>
<dbReference type="EC" id="2.7.8.-" evidence="12"/>
<dbReference type="PANTHER" id="PTHR21248">
    <property type="entry name" value="CARDIOLIPIN SYNTHASE"/>
    <property type="match status" value="1"/>
</dbReference>
<evidence type="ECO:0000256" key="10">
    <source>
        <dbReference type="ARBA" id="ARBA00023209"/>
    </source>
</evidence>
<dbReference type="CDD" id="cd09110">
    <property type="entry name" value="PLDc_CLS_1"/>
    <property type="match status" value="1"/>
</dbReference>
<keyword evidence="16" id="KW-1185">Reference proteome</keyword>
<sequence>MLIFLLSVYIISSLWAILSIILYGNRPARSISWILITIIFPYLGVVLYIIFGINRKRFKFFSLNFNAKRKLYDLQHKSDNIQEFAHKFDANKYESVGDLMKKSSGFPAVDGNNVTMYFNGASNFEALYSALENAQKFIHIQYYIIENGEIFNRFLEIFKQKLQQGVEIRVLYDAFGSYDFKKKSVDILESLGVEVHAILPLKFGNILSTINFRNHRKIMIIDGKIAFTGGMNVSDKYIKNDNELGIWDDLHIKITGAAVDHLHRIFIKDYYFATNEILLSEENYLPEQTKKGDTLLQIVTGGPDHTYLSILHQYSMMIHAAKKSIYIENPYFIPNKTLLEALKMAVLRGVDVKIMVPKNNDSRIAKYSMFSNFQDLLKTGAKIYILKNTFSHSKLIIIDDEIASVGSGNFDYRSFEHNYEVNTIIYDNNIAKTLSEKFITNTQKCLVLDYDSFRNRPFKTKFLEGLAKIVSPLL</sequence>
<keyword evidence="9 13" id="KW-0472">Membrane</keyword>
<dbReference type="RefSeq" id="WP_386104552.1">
    <property type="nucleotide sequence ID" value="NZ_JBHTJR010000014.1"/>
</dbReference>
<feature type="transmembrane region" description="Helical" evidence="13">
    <location>
        <begin position="31"/>
        <end position="51"/>
    </location>
</feature>
<dbReference type="InterPro" id="IPR022924">
    <property type="entry name" value="Cardiolipin_synthase"/>
</dbReference>
<dbReference type="CDD" id="cd09112">
    <property type="entry name" value="PLDc_CLS_2"/>
    <property type="match status" value="1"/>
</dbReference>
<comment type="caution">
    <text evidence="15">The sequence shown here is derived from an EMBL/GenBank/DDBJ whole genome shotgun (WGS) entry which is preliminary data.</text>
</comment>
<evidence type="ECO:0000256" key="12">
    <source>
        <dbReference type="NCBIfam" id="TIGR04265"/>
    </source>
</evidence>
<keyword evidence="6" id="KW-0677">Repeat</keyword>
<dbReference type="InterPro" id="IPR025202">
    <property type="entry name" value="PLD-like_dom"/>
</dbReference>
<feature type="domain" description="PLD phosphodiesterase" evidence="14">
    <location>
        <begin position="210"/>
        <end position="237"/>
    </location>
</feature>
<dbReference type="PANTHER" id="PTHR21248:SF22">
    <property type="entry name" value="PHOSPHOLIPASE D"/>
    <property type="match status" value="1"/>
</dbReference>
<dbReference type="InterPro" id="IPR001736">
    <property type="entry name" value="PLipase_D/transphosphatidylase"/>
</dbReference>
<evidence type="ECO:0000313" key="15">
    <source>
        <dbReference type="EMBL" id="MFD0991855.1"/>
    </source>
</evidence>
<dbReference type="SUPFAM" id="SSF56024">
    <property type="entry name" value="Phospholipase D/nuclease"/>
    <property type="match status" value="2"/>
</dbReference>
<keyword evidence="3" id="KW-0444">Lipid biosynthesis</keyword>
<keyword evidence="10" id="KW-0594">Phospholipid biosynthesis</keyword>
<gene>
    <name evidence="15" type="primary">cls</name>
    <name evidence="15" type="ORF">ACFQ1U_01440</name>
</gene>
<keyword evidence="11" id="KW-1208">Phospholipid metabolism</keyword>
<evidence type="ECO:0000256" key="1">
    <source>
        <dbReference type="ARBA" id="ARBA00004651"/>
    </source>
</evidence>
<keyword evidence="2" id="KW-1003">Cell membrane</keyword>
<evidence type="ECO:0000256" key="3">
    <source>
        <dbReference type="ARBA" id="ARBA00022516"/>
    </source>
</evidence>
<evidence type="ECO:0000256" key="5">
    <source>
        <dbReference type="ARBA" id="ARBA00022692"/>
    </source>
</evidence>
<name>A0ABW3JNS9_9FLAO</name>
<dbReference type="SMART" id="SM00155">
    <property type="entry name" value="PLDc"/>
    <property type="match status" value="2"/>
</dbReference>
<protein>
    <recommendedName>
        <fullName evidence="12">Cardiolipin synthase</fullName>
        <ecNumber evidence="12">2.7.8.-</ecNumber>
    </recommendedName>
</protein>
<dbReference type="Pfam" id="PF13396">
    <property type="entry name" value="PLDc_N"/>
    <property type="match status" value="1"/>
</dbReference>
<evidence type="ECO:0000256" key="2">
    <source>
        <dbReference type="ARBA" id="ARBA00022475"/>
    </source>
</evidence>
<keyword evidence="7 13" id="KW-1133">Transmembrane helix</keyword>
<evidence type="ECO:0000313" key="16">
    <source>
        <dbReference type="Proteomes" id="UP001597062"/>
    </source>
</evidence>
<evidence type="ECO:0000259" key="14">
    <source>
        <dbReference type="PROSITE" id="PS50035"/>
    </source>
</evidence>